<dbReference type="PANTHER" id="PTHR11127">
    <property type="entry name" value="60S RIBOSOMAL PROTEIN L14"/>
    <property type="match status" value="1"/>
</dbReference>
<dbReference type="Gene3D" id="2.30.30.30">
    <property type="match status" value="1"/>
</dbReference>
<dbReference type="EMBL" id="KZ987805">
    <property type="protein sequence ID" value="RKP14674.1"/>
    <property type="molecule type" value="Genomic_DNA"/>
</dbReference>
<dbReference type="Proteomes" id="UP000267251">
    <property type="component" value="Unassembled WGS sequence"/>
</dbReference>
<evidence type="ECO:0000313" key="6">
    <source>
        <dbReference type="Proteomes" id="UP000267251"/>
    </source>
</evidence>
<dbReference type="InterPro" id="IPR002784">
    <property type="entry name" value="Ribosomal_eL14_dom"/>
</dbReference>
<dbReference type="Gene3D" id="6.10.250.2270">
    <property type="match status" value="1"/>
</dbReference>
<dbReference type="GO" id="GO:0006412">
    <property type="term" value="P:translation"/>
    <property type="evidence" value="ECO:0007669"/>
    <property type="project" value="InterPro"/>
</dbReference>
<name>A0A4P9Y7G3_9FUNG</name>
<dbReference type="AlphaFoldDB" id="A0A4P9Y7G3"/>
<comment type="similarity">
    <text evidence="1">Belongs to the eukaryotic ribosomal protein eL14 family.</text>
</comment>
<evidence type="ECO:0000259" key="4">
    <source>
        <dbReference type="Pfam" id="PF01929"/>
    </source>
</evidence>
<organism evidence="5 6">
    <name type="scientific">Piptocephalis cylindrospora</name>
    <dbReference type="NCBI Taxonomy" id="1907219"/>
    <lineage>
        <taxon>Eukaryota</taxon>
        <taxon>Fungi</taxon>
        <taxon>Fungi incertae sedis</taxon>
        <taxon>Zoopagomycota</taxon>
        <taxon>Zoopagomycotina</taxon>
        <taxon>Zoopagomycetes</taxon>
        <taxon>Zoopagales</taxon>
        <taxon>Piptocephalidaceae</taxon>
        <taxon>Piptocephalis</taxon>
    </lineage>
</organism>
<accession>A0A4P9Y7G3</accession>
<dbReference type="InterPro" id="IPR014722">
    <property type="entry name" value="Rib_uL2_dom2"/>
</dbReference>
<evidence type="ECO:0000256" key="2">
    <source>
        <dbReference type="ARBA" id="ARBA00022980"/>
    </source>
</evidence>
<evidence type="ECO:0000256" key="3">
    <source>
        <dbReference type="ARBA" id="ARBA00023274"/>
    </source>
</evidence>
<dbReference type="CDD" id="cd23702">
    <property type="entry name" value="eL14"/>
    <property type="match status" value="1"/>
</dbReference>
<keyword evidence="6" id="KW-1185">Reference proteome</keyword>
<proteinExistence type="inferred from homology"/>
<dbReference type="InterPro" id="IPR008991">
    <property type="entry name" value="Translation_prot_SH3-like_sf"/>
</dbReference>
<protein>
    <submittedName>
        <fullName evidence="5">Ribosomal protein L14-domain-containing protein</fullName>
    </submittedName>
</protein>
<dbReference type="InterPro" id="IPR039660">
    <property type="entry name" value="Ribosomal_eL14"/>
</dbReference>
<keyword evidence="2 5" id="KW-0689">Ribosomal protein</keyword>
<dbReference type="GO" id="GO:0042273">
    <property type="term" value="P:ribosomal large subunit biogenesis"/>
    <property type="evidence" value="ECO:0007669"/>
    <property type="project" value="TreeGrafter"/>
</dbReference>
<keyword evidence="3" id="KW-0687">Ribonucleoprotein</keyword>
<dbReference type="GO" id="GO:0003735">
    <property type="term" value="F:structural constituent of ribosome"/>
    <property type="evidence" value="ECO:0007669"/>
    <property type="project" value="InterPro"/>
</dbReference>
<dbReference type="GO" id="GO:0022625">
    <property type="term" value="C:cytosolic large ribosomal subunit"/>
    <property type="evidence" value="ECO:0007669"/>
    <property type="project" value="TreeGrafter"/>
</dbReference>
<evidence type="ECO:0000256" key="1">
    <source>
        <dbReference type="ARBA" id="ARBA00006592"/>
    </source>
</evidence>
<dbReference type="GO" id="GO:0003723">
    <property type="term" value="F:RNA binding"/>
    <property type="evidence" value="ECO:0007669"/>
    <property type="project" value="InterPro"/>
</dbReference>
<dbReference type="OrthoDB" id="1875589at2759"/>
<dbReference type="Pfam" id="PF01929">
    <property type="entry name" value="Ribosomal_L14e"/>
    <property type="match status" value="1"/>
</dbReference>
<dbReference type="PANTHER" id="PTHR11127:SF2">
    <property type="entry name" value="LARGE RIBOSOMAL SUBUNIT PROTEIN EL14"/>
    <property type="match status" value="1"/>
</dbReference>
<feature type="domain" description="Large ribosomal subunit protein eL14" evidence="4">
    <location>
        <begin position="69"/>
        <end position="144"/>
    </location>
</feature>
<evidence type="ECO:0000313" key="5">
    <source>
        <dbReference type="EMBL" id="RKP14674.1"/>
    </source>
</evidence>
<gene>
    <name evidence="5" type="ORF">BJ684DRAFT_18941</name>
</gene>
<dbReference type="SUPFAM" id="SSF50104">
    <property type="entry name" value="Translation proteins SH3-like domain"/>
    <property type="match status" value="1"/>
</dbReference>
<reference evidence="6" key="1">
    <citation type="journal article" date="2018" name="Nat. Microbiol.">
        <title>Leveraging single-cell genomics to expand the fungal tree of life.</title>
        <authorList>
            <person name="Ahrendt S.R."/>
            <person name="Quandt C.A."/>
            <person name="Ciobanu D."/>
            <person name="Clum A."/>
            <person name="Salamov A."/>
            <person name="Andreopoulos B."/>
            <person name="Cheng J.F."/>
            <person name="Woyke T."/>
            <person name="Pelin A."/>
            <person name="Henrissat B."/>
            <person name="Reynolds N.K."/>
            <person name="Benny G.L."/>
            <person name="Smith M.E."/>
            <person name="James T.Y."/>
            <person name="Grigoriev I.V."/>
        </authorList>
    </citation>
    <scope>NUCLEOTIDE SEQUENCE [LARGE SCALE GENOMIC DNA]</scope>
</reference>
<sequence length="159" mass="18204">MFLLPNNTDTVDTLARAPFKQHVGTFTRMVEVGRVVLLNDTRYNGRLAVILDVVDHNRALVEGPVTGVPRHSHAYKHMTLTPFKIKNLPRAARASTVRKALQTQEIISKWETTGWAKKIQSRTTRASLSDFDRFKLMKLRKQKRTIISAQVAKLRKEKN</sequence>